<protein>
    <recommendedName>
        <fullName evidence="1">DUF6884 domain-containing protein</fullName>
    </recommendedName>
</protein>
<gene>
    <name evidence="2" type="ORF">GH741_03945</name>
</gene>
<evidence type="ECO:0000313" key="2">
    <source>
        <dbReference type="EMBL" id="MRH41823.1"/>
    </source>
</evidence>
<evidence type="ECO:0000313" key="3">
    <source>
        <dbReference type="Proteomes" id="UP000799092"/>
    </source>
</evidence>
<comment type="caution">
    <text evidence="2">The sequence shown here is derived from an EMBL/GenBank/DDBJ whole genome shotgun (WGS) entry which is preliminary data.</text>
</comment>
<accession>A0A6A8D7U4</accession>
<organism evidence="2 3">
    <name type="scientific">Aquibacillus halophilus</name>
    <dbReference type="NCBI Taxonomy" id="930132"/>
    <lineage>
        <taxon>Bacteria</taxon>
        <taxon>Bacillati</taxon>
        <taxon>Bacillota</taxon>
        <taxon>Bacilli</taxon>
        <taxon>Bacillales</taxon>
        <taxon>Bacillaceae</taxon>
        <taxon>Aquibacillus</taxon>
    </lineage>
</organism>
<sequence length="155" mass="17882">MGQLCIIPCGTKKIWDRRGDIGPVRAQEAYIGTFHNLCERYAEMFFNQWVILSAKYGYLLPDDIVDANYDVTFNQKSNEIISTEELRKQVQNKFLYNNEGIVVLTGKKYIDVVTSSFQQEDIQFPLTSCKGIGYMQQKLKFAIEHSQPIHCVKSE</sequence>
<dbReference type="Proteomes" id="UP000799092">
    <property type="component" value="Unassembled WGS sequence"/>
</dbReference>
<keyword evidence="3" id="KW-1185">Reference proteome</keyword>
<dbReference type="AlphaFoldDB" id="A0A6A8D7U4"/>
<feature type="domain" description="DUF6884" evidence="1">
    <location>
        <begin position="22"/>
        <end position="129"/>
    </location>
</feature>
<reference evidence="2" key="1">
    <citation type="submission" date="2019-11" db="EMBL/GenBank/DDBJ databases">
        <authorList>
            <person name="Li J."/>
        </authorList>
    </citation>
    <scope>NUCLEOTIDE SEQUENCE</scope>
    <source>
        <strain evidence="2">B6B</strain>
    </source>
</reference>
<dbReference type="RefSeq" id="WP_153735444.1">
    <property type="nucleotide sequence ID" value="NZ_WJNG01000002.1"/>
</dbReference>
<proteinExistence type="predicted"/>
<name>A0A6A8D7U4_9BACI</name>
<dbReference type="InterPro" id="IPR049251">
    <property type="entry name" value="DUF6884"/>
</dbReference>
<dbReference type="OrthoDB" id="2364857at2"/>
<dbReference type="EMBL" id="WJNG01000002">
    <property type="protein sequence ID" value="MRH41823.1"/>
    <property type="molecule type" value="Genomic_DNA"/>
</dbReference>
<evidence type="ECO:0000259" key="1">
    <source>
        <dbReference type="Pfam" id="PF21818"/>
    </source>
</evidence>
<dbReference type="Pfam" id="PF21818">
    <property type="entry name" value="DUF6884"/>
    <property type="match status" value="1"/>
</dbReference>